<sequence>MSATQASPQPLPQGFLKALDDELAAELAESERQWNEKIAALVLSRRDEAAEIYHQAMISHQAALRQADEEFERTLRSIDARGAAKVASIRAARVQETVRKELDRIRGLKSYPDVLSGLIAESSLVVDRINHFEAPEPEASILARLTGAPVRPAPFDCWGGFLCVDEGGTILDCTFRTRWERLQASGLPEKALPAV</sequence>
<dbReference type="HOGENOM" id="CLU_1394721_0_0_0"/>
<dbReference type="SUPFAM" id="SSF160527">
    <property type="entry name" value="V-type ATPase subunit E-like"/>
    <property type="match status" value="1"/>
</dbReference>
<protein>
    <recommendedName>
        <fullName evidence="3">Archaeal/vacuolar-type H+-ATPase subunit E</fullName>
    </recommendedName>
</protein>
<dbReference type="RefSeq" id="WP_008520288.1">
    <property type="nucleotide sequence ID" value="NZ_CM001376.1"/>
</dbReference>
<dbReference type="EMBL" id="CM001376">
    <property type="protein sequence ID" value="EHM12800.1"/>
    <property type="molecule type" value="Genomic_DNA"/>
</dbReference>
<proteinExistence type="predicted"/>
<name>H0UJ67_9BACT</name>
<keyword evidence="2" id="KW-1185">Reference proteome</keyword>
<dbReference type="Proteomes" id="UP000003806">
    <property type="component" value="Chromosome"/>
</dbReference>
<evidence type="ECO:0000313" key="1">
    <source>
        <dbReference type="EMBL" id="EHM12800.1"/>
    </source>
</evidence>
<accession>H0UJ67</accession>
<dbReference type="eggNOG" id="ENOG502ZQ2K">
    <property type="taxonomic scope" value="Bacteria"/>
</dbReference>
<evidence type="ECO:0008006" key="3">
    <source>
        <dbReference type="Google" id="ProtNLM"/>
    </source>
</evidence>
<evidence type="ECO:0000313" key="2">
    <source>
        <dbReference type="Proteomes" id="UP000003806"/>
    </source>
</evidence>
<reference evidence="1 2" key="1">
    <citation type="submission" date="2011-11" db="EMBL/GenBank/DDBJ databases">
        <title>The Noncontiguous Finished genome of Jonquetella anthropi DSM 22815.</title>
        <authorList>
            <consortium name="US DOE Joint Genome Institute (JGI-PGF)"/>
            <person name="Lucas S."/>
            <person name="Copeland A."/>
            <person name="Lapidus A."/>
            <person name="Glavina del Rio T."/>
            <person name="Dalin E."/>
            <person name="Tice H."/>
            <person name="Bruce D."/>
            <person name="Goodwin L."/>
            <person name="Pitluck S."/>
            <person name="Peters L."/>
            <person name="Mikhailova N."/>
            <person name="Held B."/>
            <person name="Kyrpides N."/>
            <person name="Mavromatis K."/>
            <person name="Ivanova N."/>
            <person name="Markowitz V."/>
            <person name="Cheng J.-F."/>
            <person name="Hugenholtz P."/>
            <person name="Woyke T."/>
            <person name="Wu D."/>
            <person name="Gronow S."/>
            <person name="Wellnitz S."/>
            <person name="Brambilla E."/>
            <person name="Klenk H.-P."/>
            <person name="Eisen J.A."/>
        </authorList>
    </citation>
    <scope>NUCLEOTIDE SEQUENCE [LARGE SCALE GENOMIC DNA]</scope>
    <source>
        <strain evidence="1 2">DSM 22815</strain>
    </source>
</reference>
<dbReference type="AlphaFoldDB" id="H0UJ67"/>
<dbReference type="STRING" id="885272.JonanDRAFT_0382"/>
<organism evidence="1 2">
    <name type="scientific">Jonquetella anthropi DSM 22815</name>
    <dbReference type="NCBI Taxonomy" id="885272"/>
    <lineage>
        <taxon>Bacteria</taxon>
        <taxon>Thermotogati</taxon>
        <taxon>Synergistota</taxon>
        <taxon>Synergistia</taxon>
        <taxon>Synergistales</taxon>
        <taxon>Dethiosulfovibrionaceae</taxon>
        <taxon>Jonquetella</taxon>
    </lineage>
</organism>
<gene>
    <name evidence="1" type="ORF">JonanDRAFT_0382</name>
</gene>